<comment type="caution">
    <text evidence="1">The sequence shown here is derived from an EMBL/GenBank/DDBJ whole genome shotgun (WGS) entry which is preliminary data.</text>
</comment>
<dbReference type="RefSeq" id="WP_175269112.1">
    <property type="nucleotide sequence ID" value="NZ_JABFCR010000009.1"/>
</dbReference>
<evidence type="ECO:0000313" key="2">
    <source>
        <dbReference type="Proteomes" id="UP000566071"/>
    </source>
</evidence>
<sequence>MLRVDREDFVEEFWHNSHELIRFGLERIPWQYDQENPLIISNQAEIDQRELELEKFFEFHTA</sequence>
<organism evidence="1 2">
    <name type="scientific">Mucilaginibacter humi</name>
    <dbReference type="NCBI Taxonomy" id="2732510"/>
    <lineage>
        <taxon>Bacteria</taxon>
        <taxon>Pseudomonadati</taxon>
        <taxon>Bacteroidota</taxon>
        <taxon>Sphingobacteriia</taxon>
        <taxon>Sphingobacteriales</taxon>
        <taxon>Sphingobacteriaceae</taxon>
        <taxon>Mucilaginibacter</taxon>
    </lineage>
</organism>
<evidence type="ECO:0000313" key="1">
    <source>
        <dbReference type="EMBL" id="NNU33415.1"/>
    </source>
</evidence>
<reference evidence="1 2" key="1">
    <citation type="submission" date="2020-05" db="EMBL/GenBank/DDBJ databases">
        <authorList>
            <person name="Khan S.A."/>
            <person name="Jeon C.O."/>
            <person name="Chun B.H."/>
        </authorList>
    </citation>
    <scope>NUCLEOTIDE SEQUENCE [LARGE SCALE GENOMIC DNA]</scope>
    <source>
        <strain evidence="1 2">S1162</strain>
    </source>
</reference>
<protein>
    <submittedName>
        <fullName evidence="1">Uncharacterized protein</fullName>
    </submittedName>
</protein>
<dbReference type="Proteomes" id="UP000566071">
    <property type="component" value="Unassembled WGS sequence"/>
</dbReference>
<keyword evidence="2" id="KW-1185">Reference proteome</keyword>
<proteinExistence type="predicted"/>
<dbReference type="EMBL" id="JABFCR010000009">
    <property type="protein sequence ID" value="NNU33415.1"/>
    <property type="molecule type" value="Genomic_DNA"/>
</dbReference>
<name>A0ABX1VZX7_9SPHI</name>
<accession>A0ABX1VZX7</accession>
<gene>
    <name evidence="1" type="ORF">HK413_03240</name>
</gene>